<dbReference type="InterPro" id="IPR046327">
    <property type="entry name" value="HXA1/B1/D1"/>
</dbReference>
<feature type="domain" description="Homeobox" evidence="9">
    <location>
        <begin position="159"/>
        <end position="213"/>
    </location>
</feature>
<dbReference type="AlphaFoldDB" id="Q6T2V1"/>
<evidence type="ECO:0000256" key="8">
    <source>
        <dbReference type="SAM" id="MobiDB-lite"/>
    </source>
</evidence>
<dbReference type="PROSITE" id="PS00027">
    <property type="entry name" value="HOMEOBOX_1"/>
    <property type="match status" value="1"/>
</dbReference>
<reference evidence="10" key="1">
    <citation type="journal article" date="2006" name="Dev. Genes Evol.">
        <title>Hox genes in the echiuroid Urechis unicinctus.</title>
        <authorList>
            <person name="Cho S.J."/>
            <person name="Lee D.H."/>
            <person name="Kwon H.J."/>
            <person name="Park S.C."/>
            <person name="Shin K.S."/>
            <person name="Ahn C.H."/>
        </authorList>
    </citation>
    <scope>NUCLEOTIDE SEQUENCE</scope>
</reference>
<reference evidence="10" key="2">
    <citation type="journal article" date="2009" name="Biosci. Biotechnol. Biochem.">
        <title>Differential expression of three labial genes during earthworm head regeneration.</title>
        <authorList>
            <person name="Cho S.J."/>
            <person name="Koh K.S."/>
            <person name="Lee E."/>
            <person name="Park S.C."/>
        </authorList>
    </citation>
    <scope>NUCLEOTIDE SEQUENCE</scope>
</reference>
<evidence type="ECO:0000256" key="2">
    <source>
        <dbReference type="ARBA" id="ARBA00022473"/>
    </source>
</evidence>
<dbReference type="InterPro" id="IPR020479">
    <property type="entry name" value="HD_metazoa"/>
</dbReference>
<evidence type="ECO:0000259" key="9">
    <source>
        <dbReference type="PROSITE" id="PS50071"/>
    </source>
</evidence>
<feature type="DNA-binding region" description="Homeobox" evidence="6">
    <location>
        <begin position="161"/>
        <end position="214"/>
    </location>
</feature>
<feature type="region of interest" description="Disordered" evidence="8">
    <location>
        <begin position="206"/>
        <end position="272"/>
    </location>
</feature>
<dbReference type="GO" id="GO:0005634">
    <property type="term" value="C:nucleus"/>
    <property type="evidence" value="ECO:0007669"/>
    <property type="project" value="UniProtKB-SubCell"/>
</dbReference>
<evidence type="ECO:0000256" key="5">
    <source>
        <dbReference type="ARBA" id="ARBA00023242"/>
    </source>
</evidence>
<dbReference type="GO" id="GO:0000981">
    <property type="term" value="F:DNA-binding transcription factor activity, RNA polymerase II-specific"/>
    <property type="evidence" value="ECO:0007669"/>
    <property type="project" value="InterPro"/>
</dbReference>
<name>Q6T2V1_9ANNE</name>
<dbReference type="PRINTS" id="PR00031">
    <property type="entry name" value="HTHREPRESSR"/>
</dbReference>
<dbReference type="SUPFAM" id="SSF46689">
    <property type="entry name" value="Homeodomain-like"/>
    <property type="match status" value="1"/>
</dbReference>
<dbReference type="Pfam" id="PF00046">
    <property type="entry name" value="Homeodomain"/>
    <property type="match status" value="1"/>
</dbReference>
<organism evidence="10">
    <name type="scientific">Perionyx excavatus</name>
    <name type="common">compost worm</name>
    <dbReference type="NCBI Taxonomy" id="168854"/>
    <lineage>
        <taxon>Eukaryota</taxon>
        <taxon>Metazoa</taxon>
        <taxon>Spiralia</taxon>
        <taxon>Lophotrochozoa</taxon>
        <taxon>Annelida</taxon>
        <taxon>Clitellata</taxon>
        <taxon>Oligochaeta</taxon>
        <taxon>Crassiclitellata</taxon>
        <taxon>Megascolecida</taxon>
        <taxon>Megascolecidae</taxon>
        <taxon>Perionyx</taxon>
    </lineage>
</organism>
<evidence type="ECO:0000256" key="7">
    <source>
        <dbReference type="RuleBase" id="RU000682"/>
    </source>
</evidence>
<dbReference type="PROSITE" id="PS50071">
    <property type="entry name" value="HOMEOBOX_2"/>
    <property type="match status" value="1"/>
</dbReference>
<proteinExistence type="evidence at transcript level"/>
<comment type="subcellular location">
    <subcellularLocation>
        <location evidence="1 6 7">Nucleus</location>
    </subcellularLocation>
</comment>
<dbReference type="PANTHER" id="PTHR45946">
    <property type="entry name" value="HOMEOBOX PROTEIN ROUGH-RELATED"/>
    <property type="match status" value="1"/>
</dbReference>
<reference evidence="10" key="3">
    <citation type="submission" date="2009-05" db="EMBL/GenBank/DDBJ databases">
        <authorList>
            <person name="Cho S.-J."/>
            <person name="Park S.C."/>
        </authorList>
    </citation>
    <scope>NUCLEOTIDE SEQUENCE</scope>
</reference>
<dbReference type="InterPro" id="IPR009057">
    <property type="entry name" value="Homeodomain-like_sf"/>
</dbReference>
<evidence type="ECO:0000256" key="6">
    <source>
        <dbReference type="PROSITE-ProRule" id="PRU00108"/>
    </source>
</evidence>
<dbReference type="FunFam" id="1.10.10.60:FF:000113">
    <property type="entry name" value="homeobox protein Hox-B1"/>
    <property type="match status" value="1"/>
</dbReference>
<dbReference type="InterPro" id="IPR017970">
    <property type="entry name" value="Homeobox_CS"/>
</dbReference>
<dbReference type="SMART" id="SM00389">
    <property type="entry name" value="HOX"/>
    <property type="match status" value="1"/>
</dbReference>
<dbReference type="PRINTS" id="PR00024">
    <property type="entry name" value="HOMEOBOX"/>
</dbReference>
<dbReference type="PANTHER" id="PTHR45946:SF4">
    <property type="entry name" value="HOMEOBOX PROTEIN ROUGH-RELATED"/>
    <property type="match status" value="1"/>
</dbReference>
<dbReference type="GO" id="GO:0000978">
    <property type="term" value="F:RNA polymerase II cis-regulatory region sequence-specific DNA binding"/>
    <property type="evidence" value="ECO:0007669"/>
    <property type="project" value="TreeGrafter"/>
</dbReference>
<protein>
    <submittedName>
        <fullName evidence="10">Labial homeodomain protein 1</fullName>
    </submittedName>
</protein>
<accession>Q6T2V1</accession>
<evidence type="ECO:0000256" key="1">
    <source>
        <dbReference type="ARBA" id="ARBA00004123"/>
    </source>
</evidence>
<evidence type="ECO:0000256" key="3">
    <source>
        <dbReference type="ARBA" id="ARBA00023125"/>
    </source>
</evidence>
<dbReference type="InterPro" id="IPR000047">
    <property type="entry name" value="HTH_motif"/>
</dbReference>
<keyword evidence="4 6" id="KW-0371">Homeobox</keyword>
<evidence type="ECO:0000256" key="4">
    <source>
        <dbReference type="ARBA" id="ARBA00023155"/>
    </source>
</evidence>
<dbReference type="CDD" id="cd00086">
    <property type="entry name" value="homeodomain"/>
    <property type="match status" value="1"/>
</dbReference>
<sequence length="272" mass="30811">MELPPGHEVDSGDLDRSTIRSFHPLLHMVKPPPPPFTICSGDNNNGRHFQPSNYVAQETEVDGQDAFPVCVESLCYGSSGSYLPRCAADPSQLSEHHYRQYGGFCHGCRTQHQGRMRHGTTTYKWMTMRRTPTKNNARMMDYFSGQQQQQQQVTSSLGRTNFTNKQLTELEKEFHFSRYLTRSRRIEIAASLGLNETQIKIWFQNRRMKQKKRSSSSSSSAVRLVPLHSTEEERNESSVACSGDPVSARTDSPPIIDDVSRDDVMDDDADGC</sequence>
<evidence type="ECO:0000313" key="10">
    <source>
        <dbReference type="EMBL" id="AAS07614.2"/>
    </source>
</evidence>
<keyword evidence="2" id="KW-0217">Developmental protein</keyword>
<dbReference type="Gene3D" id="1.10.10.60">
    <property type="entry name" value="Homeodomain-like"/>
    <property type="match status" value="1"/>
</dbReference>
<dbReference type="EMBL" id="GQ223405">
    <property type="protein sequence ID" value="AAS07614.2"/>
    <property type="molecule type" value="mRNA"/>
</dbReference>
<keyword evidence="3 6" id="KW-0238">DNA-binding</keyword>
<dbReference type="InterPro" id="IPR001356">
    <property type="entry name" value="HD"/>
</dbReference>
<keyword evidence="5 6" id="KW-0539">Nucleus</keyword>